<dbReference type="InterPro" id="IPR041705">
    <property type="entry name" value="PIN_Sll0205"/>
</dbReference>
<evidence type="ECO:0000259" key="1">
    <source>
        <dbReference type="Pfam" id="PF01850"/>
    </source>
</evidence>
<feature type="domain" description="PIN" evidence="1">
    <location>
        <begin position="3"/>
        <end position="124"/>
    </location>
</feature>
<organism evidence="2 3">
    <name type="scientific">Desulfonema limicola</name>
    <dbReference type="NCBI Taxonomy" id="45656"/>
    <lineage>
        <taxon>Bacteria</taxon>
        <taxon>Pseudomonadati</taxon>
        <taxon>Thermodesulfobacteriota</taxon>
        <taxon>Desulfobacteria</taxon>
        <taxon>Desulfobacterales</taxon>
        <taxon>Desulfococcaceae</taxon>
        <taxon>Desulfonema</taxon>
    </lineage>
</organism>
<dbReference type="InterPro" id="IPR052919">
    <property type="entry name" value="TA_system_RNase"/>
</dbReference>
<dbReference type="AlphaFoldDB" id="A0A975BEJ6"/>
<accession>A0A975BEJ6</accession>
<dbReference type="Proteomes" id="UP000663720">
    <property type="component" value="Chromosome"/>
</dbReference>
<dbReference type="RefSeq" id="WP_207689616.1">
    <property type="nucleotide sequence ID" value="NZ_CP061799.1"/>
</dbReference>
<sequence length="133" mass="15616">MKYLIDTHVLLWALFDDDRLTSRAESVIRNPDNDIYASTISYWEISLKYAVGKLELYGVTPEELLFHAKNTGIETINISENVVSTFYKLPRTAHKDPFDRLIIWQAINENITMISKDEKMPEYQKYGLKILWK</sequence>
<dbReference type="KEGG" id="dli:dnl_62430"/>
<reference evidence="2" key="1">
    <citation type="journal article" date="2021" name="Microb. Physiol.">
        <title>Proteogenomic Insights into the Physiology of Marine, Sulfate-Reducing, Filamentous Desulfonema limicola and Desulfonema magnum.</title>
        <authorList>
            <person name="Schnaars V."/>
            <person name="Wohlbrand L."/>
            <person name="Scheve S."/>
            <person name="Hinrichs C."/>
            <person name="Reinhardt R."/>
            <person name="Rabus R."/>
        </authorList>
    </citation>
    <scope>NUCLEOTIDE SEQUENCE</scope>
    <source>
        <strain evidence="2">5ac10</strain>
    </source>
</reference>
<protein>
    <submittedName>
        <fullName evidence="2">PIN domain-containing protein</fullName>
    </submittedName>
</protein>
<dbReference type="Gene3D" id="3.40.50.1010">
    <property type="entry name" value="5'-nuclease"/>
    <property type="match status" value="1"/>
</dbReference>
<proteinExistence type="predicted"/>
<dbReference type="InterPro" id="IPR002716">
    <property type="entry name" value="PIN_dom"/>
</dbReference>
<dbReference type="InterPro" id="IPR029060">
    <property type="entry name" value="PIN-like_dom_sf"/>
</dbReference>
<dbReference type="CDD" id="cd09872">
    <property type="entry name" value="PIN_Sll0205-like"/>
    <property type="match status" value="1"/>
</dbReference>
<gene>
    <name evidence="2" type="ORF">dnl_62430</name>
</gene>
<dbReference type="PANTHER" id="PTHR36173">
    <property type="entry name" value="RIBONUCLEASE VAPC16-RELATED"/>
    <property type="match status" value="1"/>
</dbReference>
<dbReference type="SUPFAM" id="SSF88723">
    <property type="entry name" value="PIN domain-like"/>
    <property type="match status" value="1"/>
</dbReference>
<dbReference type="PANTHER" id="PTHR36173:SF2">
    <property type="entry name" value="RIBONUCLEASE VAPC16"/>
    <property type="match status" value="1"/>
</dbReference>
<dbReference type="EMBL" id="CP061799">
    <property type="protein sequence ID" value="QTA83825.1"/>
    <property type="molecule type" value="Genomic_DNA"/>
</dbReference>
<dbReference type="Pfam" id="PF01850">
    <property type="entry name" value="PIN"/>
    <property type="match status" value="1"/>
</dbReference>
<evidence type="ECO:0000313" key="3">
    <source>
        <dbReference type="Proteomes" id="UP000663720"/>
    </source>
</evidence>
<evidence type="ECO:0000313" key="2">
    <source>
        <dbReference type="EMBL" id="QTA83825.1"/>
    </source>
</evidence>
<keyword evidence="3" id="KW-1185">Reference proteome</keyword>
<name>A0A975BEJ6_9BACT</name>